<organism evidence="2 3">
    <name type="scientific">Caerostris extrusa</name>
    <name type="common">Bark spider</name>
    <name type="synonym">Caerostris bankana</name>
    <dbReference type="NCBI Taxonomy" id="172846"/>
    <lineage>
        <taxon>Eukaryota</taxon>
        <taxon>Metazoa</taxon>
        <taxon>Ecdysozoa</taxon>
        <taxon>Arthropoda</taxon>
        <taxon>Chelicerata</taxon>
        <taxon>Arachnida</taxon>
        <taxon>Araneae</taxon>
        <taxon>Araneomorphae</taxon>
        <taxon>Entelegynae</taxon>
        <taxon>Araneoidea</taxon>
        <taxon>Araneidae</taxon>
        <taxon>Caerostris</taxon>
    </lineage>
</organism>
<dbReference type="InterPro" id="IPR011430">
    <property type="entry name" value="UTP20_N"/>
</dbReference>
<dbReference type="Proteomes" id="UP001054945">
    <property type="component" value="Unassembled WGS sequence"/>
</dbReference>
<evidence type="ECO:0000313" key="3">
    <source>
        <dbReference type="Proteomes" id="UP001054945"/>
    </source>
</evidence>
<dbReference type="PANTHER" id="PTHR17695:SF11">
    <property type="entry name" value="SMALL SUBUNIT PROCESSOME COMPONENT 20 HOMOLOG"/>
    <property type="match status" value="1"/>
</dbReference>
<dbReference type="EMBL" id="BPLR01019759">
    <property type="protein sequence ID" value="GIX71517.1"/>
    <property type="molecule type" value="Genomic_DNA"/>
</dbReference>
<evidence type="ECO:0000259" key="1">
    <source>
        <dbReference type="Pfam" id="PF07539"/>
    </source>
</evidence>
<sequence>MLMMHQQRKKKSGTRKFQITKTLAAYLSVFAKFKNPKGGYKVEECQRLYKELLCHTDPKIQKLAFDCIMTFNYKYLTPYNVDTENKVIAEEHRMDSLAILMSPTSLYDSSFPCWMHISRTKDIFEFVFVPFKDYVNDDTLTAVKKIMENTDPKSIVPIRKQHSALITLDLIFHIWEI</sequence>
<protein>
    <submittedName>
        <fullName evidence="2">Small subunit processome component 20</fullName>
    </submittedName>
</protein>
<keyword evidence="3" id="KW-1185">Reference proteome</keyword>
<dbReference type="InterPro" id="IPR052575">
    <property type="entry name" value="SSU_processome_comp_20"/>
</dbReference>
<reference evidence="2 3" key="1">
    <citation type="submission" date="2021-06" db="EMBL/GenBank/DDBJ databases">
        <title>Caerostris extrusa draft genome.</title>
        <authorList>
            <person name="Kono N."/>
            <person name="Arakawa K."/>
        </authorList>
    </citation>
    <scope>NUCLEOTIDE SEQUENCE [LARGE SCALE GENOMIC DNA]</scope>
</reference>
<name>A0AAV4MIS1_CAEEX</name>
<evidence type="ECO:0000313" key="2">
    <source>
        <dbReference type="EMBL" id="GIX71517.1"/>
    </source>
</evidence>
<comment type="caution">
    <text evidence="2">The sequence shown here is derived from an EMBL/GenBank/DDBJ whole genome shotgun (WGS) entry which is preliminary data.</text>
</comment>
<proteinExistence type="predicted"/>
<gene>
    <name evidence="2" type="primary">UTP20</name>
    <name evidence="2" type="ORF">CEXT_14611</name>
</gene>
<accession>A0AAV4MIS1</accession>
<dbReference type="Pfam" id="PF07539">
    <property type="entry name" value="UTP20_N"/>
    <property type="match status" value="1"/>
</dbReference>
<dbReference type="GO" id="GO:0032040">
    <property type="term" value="C:small-subunit processome"/>
    <property type="evidence" value="ECO:0007669"/>
    <property type="project" value="TreeGrafter"/>
</dbReference>
<dbReference type="AlphaFoldDB" id="A0AAV4MIS1"/>
<feature type="domain" description="U3 small nucleolar RNA-associated protein 20 N-terminal" evidence="1">
    <location>
        <begin position="20"/>
        <end position="80"/>
    </location>
</feature>
<dbReference type="PANTHER" id="PTHR17695">
    <property type="entry name" value="SMALL SUBUNIT PROCESSOME COMPONENT 20 HOMOLOG"/>
    <property type="match status" value="1"/>
</dbReference>
<dbReference type="GO" id="GO:0030686">
    <property type="term" value="C:90S preribosome"/>
    <property type="evidence" value="ECO:0007669"/>
    <property type="project" value="TreeGrafter"/>
</dbReference>